<dbReference type="Gramene" id="ONK69748">
    <property type="protein sequence ID" value="ONK69748"/>
    <property type="gene ID" value="A4U43_C05F26310"/>
</dbReference>
<proteinExistence type="predicted"/>
<dbReference type="AlphaFoldDB" id="A0A5P1EUM2"/>
<dbReference type="EMBL" id="CM007385">
    <property type="protein sequence ID" value="ONK69748.1"/>
    <property type="molecule type" value="Genomic_DNA"/>
</dbReference>
<protein>
    <submittedName>
        <fullName evidence="2">Uncharacterized protein</fullName>
    </submittedName>
</protein>
<feature type="compositionally biased region" description="Low complexity" evidence="1">
    <location>
        <begin position="419"/>
        <end position="431"/>
    </location>
</feature>
<feature type="region of interest" description="Disordered" evidence="1">
    <location>
        <begin position="382"/>
        <end position="442"/>
    </location>
</feature>
<feature type="region of interest" description="Disordered" evidence="1">
    <location>
        <begin position="487"/>
        <end position="514"/>
    </location>
</feature>
<gene>
    <name evidence="2" type="ORF">A4U43_C05F26310</name>
</gene>
<feature type="region of interest" description="Disordered" evidence="1">
    <location>
        <begin position="298"/>
        <end position="317"/>
    </location>
</feature>
<name>A0A5P1EUM2_ASPOF</name>
<evidence type="ECO:0000256" key="1">
    <source>
        <dbReference type="SAM" id="MobiDB-lite"/>
    </source>
</evidence>
<reference evidence="3" key="1">
    <citation type="journal article" date="2017" name="Nat. Commun.">
        <title>The asparagus genome sheds light on the origin and evolution of a young Y chromosome.</title>
        <authorList>
            <person name="Harkess A."/>
            <person name="Zhou J."/>
            <person name="Xu C."/>
            <person name="Bowers J.E."/>
            <person name="Van der Hulst R."/>
            <person name="Ayyampalayam S."/>
            <person name="Mercati F."/>
            <person name="Riccardi P."/>
            <person name="McKain M.R."/>
            <person name="Kakrana A."/>
            <person name="Tang H."/>
            <person name="Ray J."/>
            <person name="Groenendijk J."/>
            <person name="Arikit S."/>
            <person name="Mathioni S.M."/>
            <person name="Nakano M."/>
            <person name="Shan H."/>
            <person name="Telgmann-Rauber A."/>
            <person name="Kanno A."/>
            <person name="Yue Z."/>
            <person name="Chen H."/>
            <person name="Li W."/>
            <person name="Chen Y."/>
            <person name="Xu X."/>
            <person name="Zhang Y."/>
            <person name="Luo S."/>
            <person name="Chen H."/>
            <person name="Gao J."/>
            <person name="Mao Z."/>
            <person name="Pires J.C."/>
            <person name="Luo M."/>
            <person name="Kudrna D."/>
            <person name="Wing R.A."/>
            <person name="Meyers B.C."/>
            <person name="Yi K."/>
            <person name="Kong H."/>
            <person name="Lavrijsen P."/>
            <person name="Sunseri F."/>
            <person name="Falavigna A."/>
            <person name="Ye Y."/>
            <person name="Leebens-Mack J.H."/>
            <person name="Chen G."/>
        </authorList>
    </citation>
    <scope>NUCLEOTIDE SEQUENCE [LARGE SCALE GENOMIC DNA]</scope>
    <source>
        <strain evidence="3">cv. DH0086</strain>
    </source>
</reference>
<feature type="compositionally biased region" description="Basic residues" evidence="1">
    <location>
        <begin position="432"/>
        <end position="442"/>
    </location>
</feature>
<feature type="region of interest" description="Disordered" evidence="1">
    <location>
        <begin position="262"/>
        <end position="288"/>
    </location>
</feature>
<feature type="region of interest" description="Disordered" evidence="1">
    <location>
        <begin position="325"/>
        <end position="370"/>
    </location>
</feature>
<evidence type="ECO:0000313" key="3">
    <source>
        <dbReference type="Proteomes" id="UP000243459"/>
    </source>
</evidence>
<keyword evidence="3" id="KW-1185">Reference proteome</keyword>
<sequence length="546" mass="60945">MGPRHFAAYEDSVFRHYVQFGPPGVDLPTFEHILSQWDKKSKKFVFTDRNDGEEIACSFNLEWVMEHTWFSNEGLHVDHNRDRKNRIWSSFFDKPEAGGSSSIAPPKGGPTRRNVEDLLLKLLWYYELTGIKKPALGCTGPAAVDAGRARGPIDLLHKKKRREEDDDIPIDALDIDEDAEQPNDAVEQMDWPQQVIYWKSIAAMNESLRRENENKFKGMIVADRVNTSALSVKVAKLSAQNRRPREELSEARCETLSVYKDKSPTGLVSSPLMEPQTCTSEAPPTRRASLQPLFSDIHKESEDAPPGELPPPEASTVDKALKAEINEGEKVSPPAKELLTCTETGTQREGTGREITPAVEVPSAGDGETQTCIDTLREDTGMKIKQSENAPPPAIETSTDDEDAPIVFSRALNKRKRGATGARGKMAAAAPPKRKRCKRSVKPSKWVVTPYTEGKKKKEKDNIGDKAIIEVGGEEEAQVQENNAELAPARLQSDPHSIWEKHMSSPMSSEEEMYRDKLNEGIPFPDGFIIKFLGDKDTFVHNYKVA</sequence>
<dbReference type="Proteomes" id="UP000243459">
    <property type="component" value="Chromosome 5"/>
</dbReference>
<feature type="compositionally biased region" description="Low complexity" evidence="1">
    <location>
        <begin position="340"/>
        <end position="356"/>
    </location>
</feature>
<accession>A0A5P1EUM2</accession>
<organism evidence="2 3">
    <name type="scientific">Asparagus officinalis</name>
    <name type="common">Garden asparagus</name>
    <dbReference type="NCBI Taxonomy" id="4686"/>
    <lineage>
        <taxon>Eukaryota</taxon>
        <taxon>Viridiplantae</taxon>
        <taxon>Streptophyta</taxon>
        <taxon>Embryophyta</taxon>
        <taxon>Tracheophyta</taxon>
        <taxon>Spermatophyta</taxon>
        <taxon>Magnoliopsida</taxon>
        <taxon>Liliopsida</taxon>
        <taxon>Asparagales</taxon>
        <taxon>Asparagaceae</taxon>
        <taxon>Asparagoideae</taxon>
        <taxon>Asparagus</taxon>
    </lineage>
</organism>
<evidence type="ECO:0000313" key="2">
    <source>
        <dbReference type="EMBL" id="ONK69748.1"/>
    </source>
</evidence>